<gene>
    <name evidence="9" type="ORF">BDK51DRAFT_47797</name>
</gene>
<name>A0A4P9WLP8_9FUNG</name>
<evidence type="ECO:0000256" key="6">
    <source>
        <dbReference type="ARBA" id="ARBA00022918"/>
    </source>
</evidence>
<evidence type="ECO:0000256" key="1">
    <source>
        <dbReference type="ARBA" id="ARBA00022679"/>
    </source>
</evidence>
<evidence type="ECO:0000256" key="3">
    <source>
        <dbReference type="ARBA" id="ARBA00022722"/>
    </source>
</evidence>
<evidence type="ECO:0000256" key="2">
    <source>
        <dbReference type="ARBA" id="ARBA00022695"/>
    </source>
</evidence>
<evidence type="ECO:0000259" key="8">
    <source>
        <dbReference type="Pfam" id="PF17917"/>
    </source>
</evidence>
<dbReference type="GO" id="GO:0003964">
    <property type="term" value="F:RNA-directed DNA polymerase activity"/>
    <property type="evidence" value="ECO:0007669"/>
    <property type="project" value="UniProtKB-KW"/>
</dbReference>
<keyword evidence="6" id="KW-0695">RNA-directed DNA polymerase</keyword>
<evidence type="ECO:0000256" key="5">
    <source>
        <dbReference type="ARBA" id="ARBA00022801"/>
    </source>
</evidence>
<dbReference type="InterPro" id="IPR041373">
    <property type="entry name" value="RT_RNaseH"/>
</dbReference>
<accession>A0A4P9WLP8</accession>
<evidence type="ECO:0000256" key="7">
    <source>
        <dbReference type="SAM" id="MobiDB-lite"/>
    </source>
</evidence>
<feature type="domain" description="Reverse transcriptase RNase H-like" evidence="8">
    <location>
        <begin position="167"/>
        <end position="214"/>
    </location>
</feature>
<dbReference type="GO" id="GO:0004519">
    <property type="term" value="F:endonuclease activity"/>
    <property type="evidence" value="ECO:0007669"/>
    <property type="project" value="UniProtKB-KW"/>
</dbReference>
<organism evidence="9 10">
    <name type="scientific">Blyttiomyces helicus</name>
    <dbReference type="NCBI Taxonomy" id="388810"/>
    <lineage>
        <taxon>Eukaryota</taxon>
        <taxon>Fungi</taxon>
        <taxon>Fungi incertae sedis</taxon>
        <taxon>Chytridiomycota</taxon>
        <taxon>Chytridiomycota incertae sedis</taxon>
        <taxon>Chytridiomycetes</taxon>
        <taxon>Chytridiomycetes incertae sedis</taxon>
        <taxon>Blyttiomyces</taxon>
    </lineage>
</organism>
<keyword evidence="1" id="KW-0808">Transferase</keyword>
<feature type="compositionally biased region" description="Low complexity" evidence="7">
    <location>
        <begin position="246"/>
        <end position="257"/>
    </location>
</feature>
<evidence type="ECO:0000256" key="4">
    <source>
        <dbReference type="ARBA" id="ARBA00022759"/>
    </source>
</evidence>
<dbReference type="AlphaFoldDB" id="A0A4P9WLP8"/>
<reference evidence="10" key="1">
    <citation type="journal article" date="2018" name="Nat. Microbiol.">
        <title>Leveraging single-cell genomics to expand the fungal tree of life.</title>
        <authorList>
            <person name="Ahrendt S.R."/>
            <person name="Quandt C.A."/>
            <person name="Ciobanu D."/>
            <person name="Clum A."/>
            <person name="Salamov A."/>
            <person name="Andreopoulos B."/>
            <person name="Cheng J.F."/>
            <person name="Woyke T."/>
            <person name="Pelin A."/>
            <person name="Henrissat B."/>
            <person name="Reynolds N.K."/>
            <person name="Benny G.L."/>
            <person name="Smith M.E."/>
            <person name="James T.Y."/>
            <person name="Grigoriev I.V."/>
        </authorList>
    </citation>
    <scope>NUCLEOTIDE SEQUENCE [LARGE SCALE GENOMIC DNA]</scope>
</reference>
<dbReference type="GO" id="GO:0016787">
    <property type="term" value="F:hydrolase activity"/>
    <property type="evidence" value="ECO:0007669"/>
    <property type="project" value="UniProtKB-KW"/>
</dbReference>
<feature type="region of interest" description="Disordered" evidence="7">
    <location>
        <begin position="240"/>
        <end position="271"/>
    </location>
</feature>
<dbReference type="Pfam" id="PF17917">
    <property type="entry name" value="RT_RNaseH"/>
    <property type="match status" value="1"/>
</dbReference>
<keyword evidence="10" id="KW-1185">Reference proteome</keyword>
<dbReference type="Proteomes" id="UP000269721">
    <property type="component" value="Unassembled WGS sequence"/>
</dbReference>
<proteinExistence type="predicted"/>
<protein>
    <recommendedName>
        <fullName evidence="8">Reverse transcriptase RNase H-like domain-containing protein</fullName>
    </recommendedName>
</protein>
<evidence type="ECO:0000313" key="10">
    <source>
        <dbReference type="Proteomes" id="UP000269721"/>
    </source>
</evidence>
<keyword evidence="5" id="KW-0378">Hydrolase</keyword>
<keyword evidence="3" id="KW-0540">Nuclease</keyword>
<dbReference type="EMBL" id="KZ994057">
    <property type="protein sequence ID" value="RKO93959.1"/>
    <property type="molecule type" value="Genomic_DNA"/>
</dbReference>
<sequence length="271" mass="29768">MPMVHLRQPDLVKVHARPIAASQALMDQISEKPEDENMKSGQNTFLKDLISKNDARSLFQLNLFLPPSQVLPAWTPDRQGAHPAGQADKHILQEVVDLALAVGMGSAGGFQRRRMEEFACVFITTASTLRLYWLGGCIAQATTEDNLTPSPVPHTIEGLTKLPRLCLVPYFSHKMKSAELNYMVHKKELMALVELLKANLHLLMRVAFPMFTDDLLSRFPLYVRNAPTVNNASTFLSTLSSSPAGTSPLSPKSPTSSENPSGLGSGRLHAQ</sequence>
<keyword evidence="4" id="KW-0255">Endonuclease</keyword>
<keyword evidence="2" id="KW-0548">Nucleotidyltransferase</keyword>
<evidence type="ECO:0000313" key="9">
    <source>
        <dbReference type="EMBL" id="RKO93959.1"/>
    </source>
</evidence>